<dbReference type="Gene3D" id="3.40.50.1970">
    <property type="match status" value="1"/>
</dbReference>
<dbReference type="PANTHER" id="PTHR11496">
    <property type="entry name" value="ALCOHOL DEHYDROGENASE"/>
    <property type="match status" value="1"/>
</dbReference>
<evidence type="ECO:0000313" key="5">
    <source>
        <dbReference type="Proteomes" id="UP000772196"/>
    </source>
</evidence>
<dbReference type="PANTHER" id="PTHR11496:SF102">
    <property type="entry name" value="ALCOHOL DEHYDROGENASE 4"/>
    <property type="match status" value="1"/>
</dbReference>
<reference evidence="4 5" key="1">
    <citation type="submission" date="2020-04" db="EMBL/GenBank/DDBJ databases">
        <title>Phylogenetic Diversity and Antibacterial Activity against Ralstonia solanacearum of Endophytic Actinomycete Isolated from Moss.</title>
        <authorList>
            <person name="Zhuang X."/>
        </authorList>
    </citation>
    <scope>NUCLEOTIDE SEQUENCE [LARGE SCALE GENOMIC DNA]</scope>
    <source>
        <strain evidence="4 5">LD120</strain>
    </source>
</reference>
<dbReference type="InterPro" id="IPR001670">
    <property type="entry name" value="ADH_Fe/GldA"/>
</dbReference>
<name>A0ABX1H0K3_9ACTN</name>
<dbReference type="RefSeq" id="WP_168536676.1">
    <property type="nucleotide sequence ID" value="NZ_JAAWWP010000003.1"/>
</dbReference>
<feature type="domain" description="Alcohol dehydrogenase iron-type/glycerol dehydrogenase GldA" evidence="3">
    <location>
        <begin position="19"/>
        <end position="170"/>
    </location>
</feature>
<sequence length="412" mass="41912">MTLVNRCRVHRGLDALPRLAAGGTGPVLLVHDAALDGNPGLAACHRLLAQSGAPVRVVPVPGACSLDDARALAPRLTGGRLVVAVGGGSLLDTAKLALAVADPLVARILAAPQRSGWVLGPDRPRPVPLAAVPTTLGTAAEVSGIVSYVHQEQKRAFTSLALQPEAALLDARCTEGLPGHLLVEGALELILRGVGPVAGSTGPWTAADEAALGLGAEAAALLTGIGATGAATAAERTALAELSVATQEAQLLQDRLPFTVKVWFLANNLAHRLGLRKMTALANLVPGYWRHLAARDAAGADRVARTWAALRGAVLAASPTAPAPLPADPAEGFAAWLALLGVTPAPAPAPADTEAVVASCLRMWGGGLPMLAGLGAAELRLLLGDLRVLRPPTPAYRAGALITSHRGGRKTP</sequence>
<gene>
    <name evidence="4" type="ORF">HFV08_06220</name>
</gene>
<evidence type="ECO:0000259" key="3">
    <source>
        <dbReference type="Pfam" id="PF00465"/>
    </source>
</evidence>
<accession>A0ABX1H0K3</accession>
<proteinExistence type="inferred from homology"/>
<dbReference type="Proteomes" id="UP000772196">
    <property type="component" value="Unassembled WGS sequence"/>
</dbReference>
<organism evidence="4 5">
    <name type="scientific">Streptomyces physcomitrii</name>
    <dbReference type="NCBI Taxonomy" id="2724184"/>
    <lineage>
        <taxon>Bacteria</taxon>
        <taxon>Bacillati</taxon>
        <taxon>Actinomycetota</taxon>
        <taxon>Actinomycetes</taxon>
        <taxon>Kitasatosporales</taxon>
        <taxon>Streptomycetaceae</taxon>
        <taxon>Streptomyces</taxon>
    </lineage>
</organism>
<comment type="similarity">
    <text evidence="1">Belongs to the iron-containing alcohol dehydrogenase family.</text>
</comment>
<dbReference type="Pfam" id="PF00465">
    <property type="entry name" value="Fe-ADH"/>
    <property type="match status" value="1"/>
</dbReference>
<dbReference type="InterPro" id="IPR049692">
    <property type="entry name" value="Daptide_DH"/>
</dbReference>
<keyword evidence="2" id="KW-0560">Oxidoreductase</keyword>
<evidence type="ECO:0000256" key="1">
    <source>
        <dbReference type="ARBA" id="ARBA00007358"/>
    </source>
</evidence>
<dbReference type="SUPFAM" id="SSF56796">
    <property type="entry name" value="Dehydroquinate synthase-like"/>
    <property type="match status" value="1"/>
</dbReference>
<evidence type="ECO:0000256" key="2">
    <source>
        <dbReference type="ARBA" id="ARBA00023002"/>
    </source>
</evidence>
<dbReference type="EMBL" id="JAAWWP010000003">
    <property type="protein sequence ID" value="NKI40844.1"/>
    <property type="molecule type" value="Genomic_DNA"/>
</dbReference>
<dbReference type="InterPro" id="IPR039697">
    <property type="entry name" value="Alcohol_dehydrogenase_Fe"/>
</dbReference>
<protein>
    <submittedName>
        <fullName evidence="4">Iron-containing alcohol dehydrogenase</fullName>
    </submittedName>
</protein>
<dbReference type="NCBIfam" id="NF041822">
    <property type="entry name" value="daptide_DH"/>
    <property type="match status" value="1"/>
</dbReference>
<evidence type="ECO:0000313" key="4">
    <source>
        <dbReference type="EMBL" id="NKI40844.1"/>
    </source>
</evidence>
<comment type="caution">
    <text evidence="4">The sequence shown here is derived from an EMBL/GenBank/DDBJ whole genome shotgun (WGS) entry which is preliminary data.</text>
</comment>
<keyword evidence="5" id="KW-1185">Reference proteome</keyword>